<keyword evidence="3" id="KW-1185">Reference proteome</keyword>
<sequence>MKRMVVFGVVLFILTGCGLFKTEVRGSGILTSKEYDSSGVTAIDLSGGYELEYVPELGENVLLITTDDNLFEYLTVKKSGSTMEIFYKEGYELKPTDGIKIKTSLATINKFAIAGALSWSGTNLVKDSFTLEVSGAADVTLSGKIDTTLYDVSGSISITTPELTNRTLTLEVSGSVDATVRVTDQLGVNVSGSGAVDYYGNPTVSQDISGSVSIRRVGE</sequence>
<evidence type="ECO:0000313" key="2">
    <source>
        <dbReference type="EMBL" id="URA11259.1"/>
    </source>
</evidence>
<reference evidence="2" key="1">
    <citation type="submission" date="2021-04" db="EMBL/GenBank/DDBJ databases">
        <authorList>
            <person name="Postec A."/>
        </authorList>
    </citation>
    <scope>NUCLEOTIDE SEQUENCE</scope>
    <source>
        <strain evidence="2">F1F22</strain>
    </source>
</reference>
<reference evidence="2" key="2">
    <citation type="submission" date="2022-06" db="EMBL/GenBank/DDBJ databases">
        <title>Thermospira aquatica gen. nov., sp. nov.</title>
        <authorList>
            <person name="Ben Ali Gam Z."/>
            <person name="Labat M."/>
        </authorList>
    </citation>
    <scope>NUCLEOTIDE SEQUENCE</scope>
    <source>
        <strain evidence="2">F1F22</strain>
    </source>
</reference>
<organism evidence="2 3">
    <name type="scientific">Thermospira aquatica</name>
    <dbReference type="NCBI Taxonomy" id="2828656"/>
    <lineage>
        <taxon>Bacteria</taxon>
        <taxon>Pseudomonadati</taxon>
        <taxon>Spirochaetota</taxon>
        <taxon>Spirochaetia</taxon>
        <taxon>Brevinematales</taxon>
        <taxon>Thermospiraceae</taxon>
        <taxon>Thermospira</taxon>
    </lineage>
</organism>
<gene>
    <name evidence="2" type="ORF">KDW03_05535</name>
</gene>
<feature type="domain" description="Putative auto-transporter adhesin head GIN" evidence="1">
    <location>
        <begin position="41"/>
        <end position="202"/>
    </location>
</feature>
<accession>A0AAX3BGW8</accession>
<dbReference type="EMBL" id="CP073355">
    <property type="protein sequence ID" value="URA11259.1"/>
    <property type="molecule type" value="Genomic_DNA"/>
</dbReference>
<evidence type="ECO:0000313" key="3">
    <source>
        <dbReference type="Proteomes" id="UP001056539"/>
    </source>
</evidence>
<evidence type="ECO:0000259" key="1">
    <source>
        <dbReference type="Pfam" id="PF10988"/>
    </source>
</evidence>
<dbReference type="KEGG" id="taqu:KDW03_05535"/>
<dbReference type="RefSeq" id="WP_271436393.1">
    <property type="nucleotide sequence ID" value="NZ_CP073355.1"/>
</dbReference>
<dbReference type="Pfam" id="PF10988">
    <property type="entry name" value="DUF2807"/>
    <property type="match status" value="1"/>
</dbReference>
<dbReference type="InterPro" id="IPR021255">
    <property type="entry name" value="DUF2807"/>
</dbReference>
<dbReference type="AlphaFoldDB" id="A0AAX3BGW8"/>
<protein>
    <submittedName>
        <fullName evidence="2">DUF2807 domain-containing protein</fullName>
    </submittedName>
</protein>
<name>A0AAX3BGW8_9SPIR</name>
<proteinExistence type="predicted"/>
<dbReference type="Proteomes" id="UP001056539">
    <property type="component" value="Chromosome"/>
</dbReference>
<dbReference type="Gene3D" id="2.160.20.120">
    <property type="match status" value="1"/>
</dbReference>